<reference evidence="2 3" key="1">
    <citation type="submission" date="2013-11" db="EMBL/GenBank/DDBJ databases">
        <title>Opisthorchis viverrini - life in the bile duct.</title>
        <authorList>
            <person name="Young N.D."/>
            <person name="Nagarajan N."/>
            <person name="Lin S.J."/>
            <person name="Korhonen P.K."/>
            <person name="Jex A.R."/>
            <person name="Hall R.S."/>
            <person name="Safavi-Hemami H."/>
            <person name="Kaewkong W."/>
            <person name="Bertrand D."/>
            <person name="Gao S."/>
            <person name="Seet Q."/>
            <person name="Wongkham S."/>
            <person name="Teh B.T."/>
            <person name="Wongkham C."/>
            <person name="Intapan P.M."/>
            <person name="Maleewong W."/>
            <person name="Yang X."/>
            <person name="Hu M."/>
            <person name="Wang Z."/>
            <person name="Hofmann A."/>
            <person name="Sternberg P.W."/>
            <person name="Tan P."/>
            <person name="Wang J."/>
            <person name="Gasser R.B."/>
        </authorList>
    </citation>
    <scope>NUCLEOTIDE SEQUENCE [LARGE SCALE GENOMIC DNA]</scope>
</reference>
<name>A0A075A1C3_OPIVI</name>
<dbReference type="KEGG" id="ovi:T265_01834"/>
<proteinExistence type="predicted"/>
<feature type="region of interest" description="Disordered" evidence="1">
    <location>
        <begin position="1"/>
        <end position="33"/>
    </location>
</feature>
<gene>
    <name evidence="2" type="ORF">T265_01834</name>
</gene>
<evidence type="ECO:0000256" key="1">
    <source>
        <dbReference type="SAM" id="MobiDB-lite"/>
    </source>
</evidence>
<sequence length="95" mass="11122">MNLGPQADWSCPMPPGEKVTWERSDRPQIDTPNTHDCQSELAHIQRFRPNIVEKLFVLIDLATTLQIYNGRAISTDHIYNLVKEFRNIKPRIHQR</sequence>
<dbReference type="GeneID" id="20316022"/>
<dbReference type="CTD" id="20316022"/>
<dbReference type="RefSeq" id="XP_009164208.1">
    <property type="nucleotide sequence ID" value="XM_009165944.1"/>
</dbReference>
<keyword evidence="3" id="KW-1185">Reference proteome</keyword>
<organism evidence="2 3">
    <name type="scientific">Opisthorchis viverrini</name>
    <name type="common">Southeast Asian liver fluke</name>
    <dbReference type="NCBI Taxonomy" id="6198"/>
    <lineage>
        <taxon>Eukaryota</taxon>
        <taxon>Metazoa</taxon>
        <taxon>Spiralia</taxon>
        <taxon>Lophotrochozoa</taxon>
        <taxon>Platyhelminthes</taxon>
        <taxon>Trematoda</taxon>
        <taxon>Digenea</taxon>
        <taxon>Opisthorchiida</taxon>
        <taxon>Opisthorchiata</taxon>
        <taxon>Opisthorchiidae</taxon>
        <taxon>Opisthorchis</taxon>
    </lineage>
</organism>
<feature type="compositionally biased region" description="Basic and acidic residues" evidence="1">
    <location>
        <begin position="19"/>
        <end position="28"/>
    </location>
</feature>
<dbReference type="AlphaFoldDB" id="A0A075A1C3"/>
<protein>
    <submittedName>
        <fullName evidence="2">Uncharacterized protein</fullName>
    </submittedName>
</protein>
<evidence type="ECO:0000313" key="3">
    <source>
        <dbReference type="Proteomes" id="UP000054324"/>
    </source>
</evidence>
<accession>A0A075A1C3</accession>
<dbReference type="EMBL" id="KL596638">
    <property type="protein sequence ID" value="KER32057.1"/>
    <property type="molecule type" value="Genomic_DNA"/>
</dbReference>
<evidence type="ECO:0000313" key="2">
    <source>
        <dbReference type="EMBL" id="KER32057.1"/>
    </source>
</evidence>
<dbReference type="Proteomes" id="UP000054324">
    <property type="component" value="Unassembled WGS sequence"/>
</dbReference>